<organism evidence="2 3">
    <name type="scientific">Microthlaspi erraticum</name>
    <dbReference type="NCBI Taxonomy" id="1685480"/>
    <lineage>
        <taxon>Eukaryota</taxon>
        <taxon>Viridiplantae</taxon>
        <taxon>Streptophyta</taxon>
        <taxon>Embryophyta</taxon>
        <taxon>Tracheophyta</taxon>
        <taxon>Spermatophyta</taxon>
        <taxon>Magnoliopsida</taxon>
        <taxon>eudicotyledons</taxon>
        <taxon>Gunneridae</taxon>
        <taxon>Pentapetalae</taxon>
        <taxon>rosids</taxon>
        <taxon>malvids</taxon>
        <taxon>Brassicales</taxon>
        <taxon>Brassicaceae</taxon>
        <taxon>Coluteocarpeae</taxon>
        <taxon>Microthlaspi</taxon>
    </lineage>
</organism>
<name>A0A6D2IHH6_9BRAS</name>
<proteinExistence type="predicted"/>
<protein>
    <submittedName>
        <fullName evidence="2">Uncharacterized protein</fullName>
    </submittedName>
</protein>
<keyword evidence="1" id="KW-1133">Transmembrane helix</keyword>
<evidence type="ECO:0000256" key="1">
    <source>
        <dbReference type="SAM" id="Phobius"/>
    </source>
</evidence>
<keyword evidence="1" id="KW-0472">Membrane</keyword>
<evidence type="ECO:0000313" key="3">
    <source>
        <dbReference type="Proteomes" id="UP000467841"/>
    </source>
</evidence>
<evidence type="ECO:0000313" key="2">
    <source>
        <dbReference type="EMBL" id="CAA7027030.1"/>
    </source>
</evidence>
<dbReference type="AlphaFoldDB" id="A0A6D2IHH6"/>
<keyword evidence="3" id="KW-1185">Reference proteome</keyword>
<dbReference type="OrthoDB" id="996965at2759"/>
<gene>
    <name evidence="2" type="ORF">MERR_LOCUS14265</name>
</gene>
<accession>A0A6D2IHH6</accession>
<dbReference type="EMBL" id="CACVBM020001052">
    <property type="protein sequence ID" value="CAA7027030.1"/>
    <property type="molecule type" value="Genomic_DNA"/>
</dbReference>
<dbReference type="Proteomes" id="UP000467841">
    <property type="component" value="Unassembled WGS sequence"/>
</dbReference>
<comment type="caution">
    <text evidence="2">The sequence shown here is derived from an EMBL/GenBank/DDBJ whole genome shotgun (WGS) entry which is preliminary data.</text>
</comment>
<feature type="transmembrane region" description="Helical" evidence="1">
    <location>
        <begin position="79"/>
        <end position="99"/>
    </location>
</feature>
<sequence>MAFSSSSMFVVQLTGSAFSPSIKDKLENNEEGVPTGLGIRFVLPDLDDGVVPLGLKLSGGLTISSFGLIHCLLSWSLEVGLFCVGIFITVASGTAAALFSDGPVKRCTISLKVLVSVWTNVVTGLQVATF</sequence>
<keyword evidence="1" id="KW-0812">Transmembrane</keyword>
<reference evidence="2" key="1">
    <citation type="submission" date="2020-01" db="EMBL/GenBank/DDBJ databases">
        <authorList>
            <person name="Mishra B."/>
        </authorList>
    </citation>
    <scope>NUCLEOTIDE SEQUENCE [LARGE SCALE GENOMIC DNA]</scope>
</reference>